<accession>A0AAV0GSS8</accession>
<dbReference type="PANTHER" id="PTHR48063:SF98">
    <property type="entry name" value="LRR RECEPTOR-LIKE SERINE_THREONINE-PROTEIN KINASE FLS2"/>
    <property type="match status" value="1"/>
</dbReference>
<comment type="subcellular location">
    <subcellularLocation>
        <location evidence="1">Cell membrane</location>
        <topology evidence="1">Single-pass type I membrane protein</topology>
    </subcellularLocation>
</comment>
<dbReference type="PROSITE" id="PS51450">
    <property type="entry name" value="LRR"/>
    <property type="match status" value="2"/>
</dbReference>
<protein>
    <recommendedName>
        <fullName evidence="18">Leucine-rich repeat-containing N-terminal plant-type domain-containing protein</fullName>
    </recommendedName>
</protein>
<evidence type="ECO:0000313" key="17">
    <source>
        <dbReference type="Proteomes" id="UP001154282"/>
    </source>
</evidence>
<keyword evidence="17" id="KW-1185">Reference proteome</keyword>
<dbReference type="Proteomes" id="UP001154282">
    <property type="component" value="Unassembled WGS sequence"/>
</dbReference>
<dbReference type="Pfam" id="PF00560">
    <property type="entry name" value="LRR_1"/>
    <property type="match status" value="4"/>
</dbReference>
<comment type="similarity">
    <text evidence="2">Belongs to the RLP family.</text>
</comment>
<evidence type="ECO:0000256" key="1">
    <source>
        <dbReference type="ARBA" id="ARBA00004251"/>
    </source>
</evidence>
<keyword evidence="8 12" id="KW-1133">Transmembrane helix</keyword>
<dbReference type="PRINTS" id="PR00019">
    <property type="entry name" value="LEURICHRPT"/>
</dbReference>
<dbReference type="AlphaFoldDB" id="A0AAV0GSS8"/>
<dbReference type="FunFam" id="3.80.10.10:FF:000041">
    <property type="entry name" value="LRR receptor-like serine/threonine-protein kinase ERECTA"/>
    <property type="match status" value="1"/>
</dbReference>
<evidence type="ECO:0000259" key="14">
    <source>
        <dbReference type="Pfam" id="PF08263"/>
    </source>
</evidence>
<dbReference type="InterPro" id="IPR046956">
    <property type="entry name" value="RLP23-like"/>
</dbReference>
<comment type="caution">
    <text evidence="16">The sequence shown here is derived from an EMBL/GenBank/DDBJ whole genome shotgun (WGS) entry which is preliminary data.</text>
</comment>
<evidence type="ECO:0000256" key="8">
    <source>
        <dbReference type="ARBA" id="ARBA00022989"/>
    </source>
</evidence>
<keyword evidence="5 12" id="KW-0812">Transmembrane</keyword>
<dbReference type="Pfam" id="PF23598">
    <property type="entry name" value="LRR_14"/>
    <property type="match status" value="1"/>
</dbReference>
<dbReference type="InterPro" id="IPR013210">
    <property type="entry name" value="LRR_N_plant-typ"/>
</dbReference>
<dbReference type="SMART" id="SM00365">
    <property type="entry name" value="LRR_SD22"/>
    <property type="match status" value="4"/>
</dbReference>
<dbReference type="GO" id="GO:0005886">
    <property type="term" value="C:plasma membrane"/>
    <property type="evidence" value="ECO:0007669"/>
    <property type="project" value="UniProtKB-SubCell"/>
</dbReference>
<evidence type="ECO:0000256" key="6">
    <source>
        <dbReference type="ARBA" id="ARBA00022729"/>
    </source>
</evidence>
<evidence type="ECO:0000259" key="15">
    <source>
        <dbReference type="Pfam" id="PF23598"/>
    </source>
</evidence>
<gene>
    <name evidence="16" type="ORF">LITE_LOCUS586</name>
</gene>
<dbReference type="FunFam" id="3.80.10.10:FF:000095">
    <property type="entry name" value="LRR receptor-like serine/threonine-protein kinase GSO1"/>
    <property type="match status" value="2"/>
</dbReference>
<dbReference type="SUPFAM" id="SSF52047">
    <property type="entry name" value="RNI-like"/>
    <property type="match status" value="2"/>
</dbReference>
<evidence type="ECO:0000256" key="11">
    <source>
        <dbReference type="ARBA" id="ARBA00023180"/>
    </source>
</evidence>
<dbReference type="InterPro" id="IPR055414">
    <property type="entry name" value="LRR_R13L4/SHOC2-like"/>
</dbReference>
<keyword evidence="7" id="KW-0677">Repeat</keyword>
<keyword evidence="6 13" id="KW-0732">Signal</keyword>
<evidence type="ECO:0000256" key="3">
    <source>
        <dbReference type="ARBA" id="ARBA00022475"/>
    </source>
</evidence>
<dbReference type="Gene3D" id="3.80.10.10">
    <property type="entry name" value="Ribonuclease Inhibitor"/>
    <property type="match status" value="3"/>
</dbReference>
<name>A0AAV0GSS8_9ROSI</name>
<organism evidence="16 17">
    <name type="scientific">Linum tenue</name>
    <dbReference type="NCBI Taxonomy" id="586396"/>
    <lineage>
        <taxon>Eukaryota</taxon>
        <taxon>Viridiplantae</taxon>
        <taxon>Streptophyta</taxon>
        <taxon>Embryophyta</taxon>
        <taxon>Tracheophyta</taxon>
        <taxon>Spermatophyta</taxon>
        <taxon>Magnoliopsida</taxon>
        <taxon>eudicotyledons</taxon>
        <taxon>Gunneridae</taxon>
        <taxon>Pentapetalae</taxon>
        <taxon>rosids</taxon>
        <taxon>fabids</taxon>
        <taxon>Malpighiales</taxon>
        <taxon>Linaceae</taxon>
        <taxon>Linum</taxon>
    </lineage>
</organism>
<evidence type="ECO:0008006" key="18">
    <source>
        <dbReference type="Google" id="ProtNLM"/>
    </source>
</evidence>
<dbReference type="InterPro" id="IPR032675">
    <property type="entry name" value="LRR_dom_sf"/>
</dbReference>
<evidence type="ECO:0000256" key="13">
    <source>
        <dbReference type="SAM" id="SignalP"/>
    </source>
</evidence>
<sequence length="1003" mass="110735">MIIPAVVLVSLSWMSLCYYPTFAAGSSCRESEREALSRVMADLQDPSGRLSPRAAGSNGDCCNWPGVVCDNVTGHVTELHLDCPQCSEDSAFKSKISPSLLKLKHLSYLDMSGNNFQGTPIPGFIGSMSSLNSLFLDESGFGGFIPHQLGNLSNLQQLGLRAAAGEGGGDAPYADSLRWLSGLPSLEYLDLSYVNLSNASDWLNMINTLPSLTELYLSNCRISHNPPIARVNLSSLSTLDLFRNQFGPTSFPSWVSQLKSLTSLDLAGNNLQGAIPGELQNLTSLVHLTLSSNKFNGPLPDWLFSFRHLEYLDISANKLEGRVPNSIGNLTSLVTLDLSFNRGLRFEGGIPASFKSLCHLSVLYLSGTRLNQSVSELLEILGECPSTSLKRMSLSECQLFGQLSDEIRKFKRLSRLSLQINSISGPIPMSFGELKSLTYVTLARNQINGTIPTSFGELTELTWVDISLNSMGGVISPEIHFAKLTKLACFFASGNRMTLESRPDWIAPKMLEILHLNSWYLGPAFPKWLQGFQYLKSLDLSDSGISEPIPDWFWSTHSQFYYLNMSRNQIPGRVPKFISVSSFDSLFDFSWNRLEGPLPVISSNFTALDLSSNLFTGNLLKFLCFNPTQARDTQFLNLQDNFLSGEIPDCWRSWQNLRVLRLGSNNLKGKIPRSIGSLTSLVSLRLQNNSLANEIPSSVSNCTSLVSIDLADNRLEGMLPEWMGKTLSSLRIINFRGNKLHGNIPEELCRLQLLQILDLSHNSLSGELPECISNFSAMANSSKSDAEGVIYLFFGGAKSFVEYQFLVTQGQVKGYSTILNYVRSLDLSWNKLSGKFPKQMTKLMALQYLNMSHNLLSGEIPGDIAAMGSLESLDLSGNRISGKIPPGLASLTFLNHLNLSHNNLSGRIPSSTQLHSFDPSSFIANKGLCGPPLNVSCITSYIFSVPDSGEDGLVWFSGSIYAGFVVGFWGIVGSIIFSRPWRELYFGFLDDMEFKLWTWLKKL</sequence>
<keyword evidence="11" id="KW-0325">Glycoprotein</keyword>
<proteinExistence type="inferred from homology"/>
<feature type="domain" description="Leucine-rich repeat-containing N-terminal plant-type" evidence="14">
    <location>
        <begin position="31"/>
        <end position="70"/>
    </location>
</feature>
<evidence type="ECO:0000256" key="2">
    <source>
        <dbReference type="ARBA" id="ARBA00009592"/>
    </source>
</evidence>
<feature type="transmembrane region" description="Helical" evidence="12">
    <location>
        <begin position="953"/>
        <end position="977"/>
    </location>
</feature>
<dbReference type="SUPFAM" id="SSF52058">
    <property type="entry name" value="L domain-like"/>
    <property type="match status" value="1"/>
</dbReference>
<keyword evidence="10" id="KW-0675">Receptor</keyword>
<reference evidence="16" key="1">
    <citation type="submission" date="2022-08" db="EMBL/GenBank/DDBJ databases">
        <authorList>
            <person name="Gutierrez-Valencia J."/>
        </authorList>
    </citation>
    <scope>NUCLEOTIDE SEQUENCE</scope>
</reference>
<dbReference type="SMART" id="SM00369">
    <property type="entry name" value="LRR_TYP"/>
    <property type="match status" value="12"/>
</dbReference>
<dbReference type="EMBL" id="CAMGYJ010000002">
    <property type="protein sequence ID" value="CAI0375428.1"/>
    <property type="molecule type" value="Genomic_DNA"/>
</dbReference>
<evidence type="ECO:0000256" key="4">
    <source>
        <dbReference type="ARBA" id="ARBA00022614"/>
    </source>
</evidence>
<evidence type="ECO:0000313" key="16">
    <source>
        <dbReference type="EMBL" id="CAI0375428.1"/>
    </source>
</evidence>
<evidence type="ECO:0000256" key="10">
    <source>
        <dbReference type="ARBA" id="ARBA00023170"/>
    </source>
</evidence>
<dbReference type="Pfam" id="PF08263">
    <property type="entry name" value="LRRNT_2"/>
    <property type="match status" value="1"/>
</dbReference>
<feature type="domain" description="Disease resistance R13L4/SHOC-2-like LRR" evidence="15">
    <location>
        <begin position="95"/>
        <end position="294"/>
    </location>
</feature>
<feature type="chain" id="PRO_5044009874" description="Leucine-rich repeat-containing N-terminal plant-type domain-containing protein" evidence="13">
    <location>
        <begin position="24"/>
        <end position="1003"/>
    </location>
</feature>
<feature type="signal peptide" evidence="13">
    <location>
        <begin position="1"/>
        <end position="23"/>
    </location>
</feature>
<evidence type="ECO:0000256" key="7">
    <source>
        <dbReference type="ARBA" id="ARBA00022737"/>
    </source>
</evidence>
<evidence type="ECO:0000256" key="5">
    <source>
        <dbReference type="ARBA" id="ARBA00022692"/>
    </source>
</evidence>
<dbReference type="InterPro" id="IPR003591">
    <property type="entry name" value="Leu-rich_rpt_typical-subtyp"/>
</dbReference>
<evidence type="ECO:0000256" key="12">
    <source>
        <dbReference type="SAM" id="Phobius"/>
    </source>
</evidence>
<dbReference type="Pfam" id="PF13855">
    <property type="entry name" value="LRR_8"/>
    <property type="match status" value="3"/>
</dbReference>
<keyword evidence="4" id="KW-0433">Leucine-rich repeat</keyword>
<evidence type="ECO:0000256" key="9">
    <source>
        <dbReference type="ARBA" id="ARBA00023136"/>
    </source>
</evidence>
<keyword evidence="9 12" id="KW-0472">Membrane</keyword>
<keyword evidence="3" id="KW-1003">Cell membrane</keyword>
<dbReference type="FunFam" id="3.80.10.10:FF:000111">
    <property type="entry name" value="LRR receptor-like serine/threonine-protein kinase ERECTA"/>
    <property type="match status" value="1"/>
</dbReference>
<dbReference type="PANTHER" id="PTHR48063">
    <property type="entry name" value="LRR RECEPTOR-LIKE KINASE"/>
    <property type="match status" value="1"/>
</dbReference>
<dbReference type="InterPro" id="IPR001611">
    <property type="entry name" value="Leu-rich_rpt"/>
</dbReference>